<reference evidence="1" key="1">
    <citation type="journal article" date="2014" name="Front. Microbiol.">
        <title>High frequency of phylogenetically diverse reductive dehalogenase-homologous genes in deep subseafloor sedimentary metagenomes.</title>
        <authorList>
            <person name="Kawai M."/>
            <person name="Futagami T."/>
            <person name="Toyoda A."/>
            <person name="Takaki Y."/>
            <person name="Nishi S."/>
            <person name="Hori S."/>
            <person name="Arai W."/>
            <person name="Tsubouchi T."/>
            <person name="Morono Y."/>
            <person name="Uchiyama I."/>
            <person name="Ito T."/>
            <person name="Fujiyama A."/>
            <person name="Inagaki F."/>
            <person name="Takami H."/>
        </authorList>
    </citation>
    <scope>NUCLEOTIDE SEQUENCE</scope>
    <source>
        <strain evidence="1">Expedition CK06-06</strain>
    </source>
</reference>
<organism evidence="1">
    <name type="scientific">marine sediment metagenome</name>
    <dbReference type="NCBI Taxonomy" id="412755"/>
    <lineage>
        <taxon>unclassified sequences</taxon>
        <taxon>metagenomes</taxon>
        <taxon>ecological metagenomes</taxon>
    </lineage>
</organism>
<dbReference type="EMBL" id="BARU01042506">
    <property type="protein sequence ID" value="GAH85658.1"/>
    <property type="molecule type" value="Genomic_DNA"/>
</dbReference>
<name>X1KUK2_9ZZZZ</name>
<sequence>DKNKDFKRKADEFLSSLNKRMRKLSDELCRG</sequence>
<proteinExistence type="predicted"/>
<comment type="caution">
    <text evidence="1">The sequence shown here is derived from an EMBL/GenBank/DDBJ whole genome shotgun (WGS) entry which is preliminary data.</text>
</comment>
<accession>X1KUK2</accession>
<feature type="non-terminal residue" evidence="1">
    <location>
        <position position="1"/>
    </location>
</feature>
<evidence type="ECO:0000313" key="1">
    <source>
        <dbReference type="EMBL" id="GAH85658.1"/>
    </source>
</evidence>
<dbReference type="AlphaFoldDB" id="X1KUK2"/>
<protein>
    <submittedName>
        <fullName evidence="1">Uncharacterized protein</fullName>
    </submittedName>
</protein>
<gene>
    <name evidence="1" type="ORF">S03H2_65298</name>
</gene>